<evidence type="ECO:0000313" key="2">
    <source>
        <dbReference type="Proteomes" id="UP000467700"/>
    </source>
</evidence>
<accession>A0A8S0WU27</accession>
<dbReference type="Proteomes" id="UP000467700">
    <property type="component" value="Unassembled WGS sequence"/>
</dbReference>
<organism evidence="1 2">
    <name type="scientific">Cyclocybe aegerita</name>
    <name type="common">Black poplar mushroom</name>
    <name type="synonym">Agrocybe aegerita</name>
    <dbReference type="NCBI Taxonomy" id="1973307"/>
    <lineage>
        <taxon>Eukaryota</taxon>
        <taxon>Fungi</taxon>
        <taxon>Dikarya</taxon>
        <taxon>Basidiomycota</taxon>
        <taxon>Agaricomycotina</taxon>
        <taxon>Agaricomycetes</taxon>
        <taxon>Agaricomycetidae</taxon>
        <taxon>Agaricales</taxon>
        <taxon>Agaricineae</taxon>
        <taxon>Bolbitiaceae</taxon>
        <taxon>Cyclocybe</taxon>
    </lineage>
</organism>
<protein>
    <recommendedName>
        <fullName evidence="3">F-box domain-containing protein</fullName>
    </recommendedName>
</protein>
<keyword evidence="2" id="KW-1185">Reference proteome</keyword>
<dbReference type="AlphaFoldDB" id="A0A8S0WU27"/>
<name>A0A8S0WU27_CYCAE</name>
<dbReference type="OrthoDB" id="2951943at2759"/>
<proteinExistence type="predicted"/>
<dbReference type="SUPFAM" id="SSF52047">
    <property type="entry name" value="RNI-like"/>
    <property type="match status" value="1"/>
</dbReference>
<dbReference type="EMBL" id="CACVBS010000050">
    <property type="protein sequence ID" value="CAA7265716.1"/>
    <property type="molecule type" value="Genomic_DNA"/>
</dbReference>
<comment type="caution">
    <text evidence="1">The sequence shown here is derived from an EMBL/GenBank/DDBJ whole genome shotgun (WGS) entry which is preliminary data.</text>
</comment>
<evidence type="ECO:0000313" key="1">
    <source>
        <dbReference type="EMBL" id="CAA7265716.1"/>
    </source>
</evidence>
<dbReference type="InterPro" id="IPR032675">
    <property type="entry name" value="LRR_dom_sf"/>
</dbReference>
<evidence type="ECO:0008006" key="3">
    <source>
        <dbReference type="Google" id="ProtNLM"/>
    </source>
</evidence>
<sequence>MDIVSNSIELPFEILRAIFLLSLTLAYPTEAASFHKYVLEPSYKKEPLSYTHVCRWWRAVALAVPELWMAVSGTRDWVGYTSPGVLRIWMEHAHNSLTMRDIGRAIHPSQALHLHLGNPPSTMEKYTPRTVKVLKHFWNQITLCRSLSLTLDLYLIPHFYDLIKDKNNLPAMPLLEDVELVFISRPAGFSAQGNAIISWLKSLPALRRLRWLYTRRIIKSSPRVFLGNLPFEKLDTLSLTCAMPFKVALCYIGRCTSATTVHINNLETFNPSAFELHQFDQPILELPNLRSLTLEGGEDPSLALSYLTLPGLKHLKVIKLMQRGPMDGREFEAFFRRSGCSLKKLHLEDGDIPSDSMVSFLATPEVQKIKELILVGL</sequence>
<gene>
    <name evidence="1" type="ORF">AAE3_LOCUS7946</name>
</gene>
<reference evidence="1 2" key="1">
    <citation type="submission" date="2020-01" db="EMBL/GenBank/DDBJ databases">
        <authorList>
            <person name="Gupta K D."/>
        </authorList>
    </citation>
    <scope>NUCLEOTIDE SEQUENCE [LARGE SCALE GENOMIC DNA]</scope>
</reference>
<dbReference type="Gene3D" id="3.80.10.10">
    <property type="entry name" value="Ribonuclease Inhibitor"/>
    <property type="match status" value="1"/>
</dbReference>